<dbReference type="InterPro" id="IPR058245">
    <property type="entry name" value="NreC/VraR/RcsB-like_REC"/>
</dbReference>
<keyword evidence="9" id="KW-1185">Reference proteome</keyword>
<dbReference type="PRINTS" id="PR00038">
    <property type="entry name" value="HTHLUXR"/>
</dbReference>
<feature type="domain" description="Response regulatory" evidence="7">
    <location>
        <begin position="3"/>
        <end position="119"/>
    </location>
</feature>
<dbReference type="PANTHER" id="PTHR43214">
    <property type="entry name" value="TWO-COMPONENT RESPONSE REGULATOR"/>
    <property type="match status" value="1"/>
</dbReference>
<dbReference type="InterPro" id="IPR001789">
    <property type="entry name" value="Sig_transdc_resp-reg_receiver"/>
</dbReference>
<feature type="domain" description="HTH luxR-type" evidence="6">
    <location>
        <begin position="143"/>
        <end position="208"/>
    </location>
</feature>
<sequence>MITVLLVDDHALVRTGYRLMLNAQPDISVVGEANDGAQALERCRDLRPEVVVMDLHMPGMDGIEATAAIVAEFARTKVLMLSTFDLDENVVTALRAGADGFLPKDVSPEELVDAVRVVHGGEAVVAPRLLTGLIHTYVRGGRPRAEIEGLTARERDVLVLIAKGLSNGEIAQRLDVSPSTVKNHVTALFAKIGVRDRAQAVIVAYERGLVSPGE</sequence>
<name>A0ABW4T9Q0_9ACTN</name>
<dbReference type="Pfam" id="PF00196">
    <property type="entry name" value="GerE"/>
    <property type="match status" value="1"/>
</dbReference>
<dbReference type="InterPro" id="IPR039420">
    <property type="entry name" value="WalR-like"/>
</dbReference>
<dbReference type="EMBL" id="JBHUFV010000055">
    <property type="protein sequence ID" value="MFD1937109.1"/>
    <property type="molecule type" value="Genomic_DNA"/>
</dbReference>
<dbReference type="PROSITE" id="PS50110">
    <property type="entry name" value="RESPONSE_REGULATORY"/>
    <property type="match status" value="1"/>
</dbReference>
<evidence type="ECO:0000256" key="4">
    <source>
        <dbReference type="ARBA" id="ARBA00023163"/>
    </source>
</evidence>
<evidence type="ECO:0000313" key="9">
    <source>
        <dbReference type="Proteomes" id="UP001597368"/>
    </source>
</evidence>
<dbReference type="SMART" id="SM00421">
    <property type="entry name" value="HTH_LUXR"/>
    <property type="match status" value="1"/>
</dbReference>
<accession>A0ABW4T9Q0</accession>
<evidence type="ECO:0000256" key="5">
    <source>
        <dbReference type="PROSITE-ProRule" id="PRU00169"/>
    </source>
</evidence>
<dbReference type="InterPro" id="IPR016032">
    <property type="entry name" value="Sig_transdc_resp-reg_C-effctor"/>
</dbReference>
<dbReference type="SMART" id="SM00448">
    <property type="entry name" value="REC"/>
    <property type="match status" value="1"/>
</dbReference>
<dbReference type="InterPro" id="IPR000792">
    <property type="entry name" value="Tscrpt_reg_LuxR_C"/>
</dbReference>
<evidence type="ECO:0000256" key="2">
    <source>
        <dbReference type="ARBA" id="ARBA00023015"/>
    </source>
</evidence>
<dbReference type="SUPFAM" id="SSF46894">
    <property type="entry name" value="C-terminal effector domain of the bipartite response regulators"/>
    <property type="match status" value="1"/>
</dbReference>
<dbReference type="Proteomes" id="UP001597368">
    <property type="component" value="Unassembled WGS sequence"/>
</dbReference>
<protein>
    <submittedName>
        <fullName evidence="8">Response regulator</fullName>
    </submittedName>
</protein>
<dbReference type="CDD" id="cd06170">
    <property type="entry name" value="LuxR_C_like"/>
    <property type="match status" value="1"/>
</dbReference>
<keyword evidence="3" id="KW-0238">DNA-binding</keyword>
<dbReference type="RefSeq" id="WP_379577994.1">
    <property type="nucleotide sequence ID" value="NZ_JBHUFV010000055.1"/>
</dbReference>
<dbReference type="Pfam" id="PF00072">
    <property type="entry name" value="Response_reg"/>
    <property type="match status" value="1"/>
</dbReference>
<evidence type="ECO:0000313" key="8">
    <source>
        <dbReference type="EMBL" id="MFD1937109.1"/>
    </source>
</evidence>
<evidence type="ECO:0000256" key="1">
    <source>
        <dbReference type="ARBA" id="ARBA00022553"/>
    </source>
</evidence>
<feature type="modified residue" description="4-aspartylphosphate" evidence="5">
    <location>
        <position position="54"/>
    </location>
</feature>
<dbReference type="SUPFAM" id="SSF52172">
    <property type="entry name" value="CheY-like"/>
    <property type="match status" value="1"/>
</dbReference>
<comment type="caution">
    <text evidence="8">The sequence shown here is derived from an EMBL/GenBank/DDBJ whole genome shotgun (WGS) entry which is preliminary data.</text>
</comment>
<dbReference type="PROSITE" id="PS00622">
    <property type="entry name" value="HTH_LUXR_1"/>
    <property type="match status" value="1"/>
</dbReference>
<evidence type="ECO:0000259" key="7">
    <source>
        <dbReference type="PROSITE" id="PS50110"/>
    </source>
</evidence>
<dbReference type="PROSITE" id="PS50043">
    <property type="entry name" value="HTH_LUXR_2"/>
    <property type="match status" value="1"/>
</dbReference>
<proteinExistence type="predicted"/>
<reference evidence="9" key="1">
    <citation type="journal article" date="2019" name="Int. J. Syst. Evol. Microbiol.">
        <title>The Global Catalogue of Microorganisms (GCM) 10K type strain sequencing project: providing services to taxonomists for standard genome sequencing and annotation.</title>
        <authorList>
            <consortium name="The Broad Institute Genomics Platform"/>
            <consortium name="The Broad Institute Genome Sequencing Center for Infectious Disease"/>
            <person name="Wu L."/>
            <person name="Ma J."/>
        </authorList>
    </citation>
    <scope>NUCLEOTIDE SEQUENCE [LARGE SCALE GENOMIC DNA]</scope>
    <source>
        <strain evidence="9">ICMP 6774ER</strain>
    </source>
</reference>
<dbReference type="PANTHER" id="PTHR43214:SF24">
    <property type="entry name" value="TRANSCRIPTIONAL REGULATORY PROTEIN NARL-RELATED"/>
    <property type="match status" value="1"/>
</dbReference>
<evidence type="ECO:0000256" key="3">
    <source>
        <dbReference type="ARBA" id="ARBA00023125"/>
    </source>
</evidence>
<dbReference type="InterPro" id="IPR011006">
    <property type="entry name" value="CheY-like_superfamily"/>
</dbReference>
<keyword evidence="2" id="KW-0805">Transcription regulation</keyword>
<evidence type="ECO:0000259" key="6">
    <source>
        <dbReference type="PROSITE" id="PS50043"/>
    </source>
</evidence>
<keyword evidence="4" id="KW-0804">Transcription</keyword>
<dbReference type="CDD" id="cd17535">
    <property type="entry name" value="REC_NarL-like"/>
    <property type="match status" value="1"/>
</dbReference>
<keyword evidence="1 5" id="KW-0597">Phosphoprotein</keyword>
<dbReference type="Gene3D" id="3.40.50.2300">
    <property type="match status" value="1"/>
</dbReference>
<organism evidence="8 9">
    <name type="scientific">Nonomuraea mangrovi</name>
    <dbReference type="NCBI Taxonomy" id="2316207"/>
    <lineage>
        <taxon>Bacteria</taxon>
        <taxon>Bacillati</taxon>
        <taxon>Actinomycetota</taxon>
        <taxon>Actinomycetes</taxon>
        <taxon>Streptosporangiales</taxon>
        <taxon>Streptosporangiaceae</taxon>
        <taxon>Nonomuraea</taxon>
    </lineage>
</organism>
<gene>
    <name evidence="8" type="ORF">ACFSKW_37125</name>
</gene>